<dbReference type="InParanoid" id="A0A6I8USC8"/>
<proteinExistence type="predicted"/>
<dbReference type="GO" id="GO:0005789">
    <property type="term" value="C:endoplasmic reticulum membrane"/>
    <property type="evidence" value="ECO:0007669"/>
    <property type="project" value="TreeGrafter"/>
</dbReference>
<dbReference type="InterPro" id="IPR051100">
    <property type="entry name" value="DnaJ_subfamily_B/C"/>
</dbReference>
<dbReference type="GO" id="GO:0071218">
    <property type="term" value="P:cellular response to misfolded protein"/>
    <property type="evidence" value="ECO:0007669"/>
    <property type="project" value="TreeGrafter"/>
</dbReference>
<dbReference type="PRINTS" id="PR00625">
    <property type="entry name" value="JDOMAIN"/>
</dbReference>
<accession>A0A6I8USC8</accession>
<dbReference type="KEGG" id="dpo:4803449"/>
<dbReference type="InterPro" id="IPR036869">
    <property type="entry name" value="J_dom_sf"/>
</dbReference>
<dbReference type="Pfam" id="PF00226">
    <property type="entry name" value="DnaJ"/>
    <property type="match status" value="1"/>
</dbReference>
<feature type="domain" description="J" evidence="7">
    <location>
        <begin position="128"/>
        <end position="192"/>
    </location>
</feature>
<dbReference type="CDD" id="cd06257">
    <property type="entry name" value="DnaJ"/>
    <property type="match status" value="1"/>
</dbReference>
<dbReference type="GO" id="GO:0030544">
    <property type="term" value="F:Hsp70 protein binding"/>
    <property type="evidence" value="ECO:0007669"/>
    <property type="project" value="TreeGrafter"/>
</dbReference>
<dbReference type="Proteomes" id="UP000001819">
    <property type="component" value="Chromosome 3"/>
</dbReference>
<dbReference type="SUPFAM" id="SSF46565">
    <property type="entry name" value="Chaperone J-domain"/>
    <property type="match status" value="1"/>
</dbReference>
<dbReference type="PANTHER" id="PTHR43908:SF3">
    <property type="entry name" value="AT29763P-RELATED"/>
    <property type="match status" value="1"/>
</dbReference>
<dbReference type="Pfam" id="PF09320">
    <property type="entry name" value="DUF1977"/>
    <property type="match status" value="1"/>
</dbReference>
<reference evidence="8" key="1">
    <citation type="submission" date="2024-06" db="UniProtKB">
        <authorList>
            <consortium name="RefSeq"/>
        </authorList>
    </citation>
    <scope>NUCLEOTIDE SEQUENCE [LARGE SCALE GENOMIC DNA]</scope>
    <source>
        <strain evidence="8">MV2-25</strain>
    </source>
</reference>
<dbReference type="InterPro" id="IPR015399">
    <property type="entry name" value="DUF1977_DnaJ-like"/>
</dbReference>
<dbReference type="Gene3D" id="1.10.287.110">
    <property type="entry name" value="DnaJ domain"/>
    <property type="match status" value="1"/>
</dbReference>
<dbReference type="InterPro" id="IPR001623">
    <property type="entry name" value="DnaJ_domain"/>
</dbReference>
<keyword evidence="3 6" id="KW-1133">Transmembrane helix</keyword>
<feature type="compositionally biased region" description="Acidic residues" evidence="5">
    <location>
        <begin position="198"/>
        <end position="215"/>
    </location>
</feature>
<comment type="subcellular location">
    <subcellularLocation>
        <location evidence="1">Membrane</location>
        <topology evidence="1">Single-pass membrane protein</topology>
    </subcellularLocation>
</comment>
<evidence type="ECO:0000259" key="7">
    <source>
        <dbReference type="PROSITE" id="PS50076"/>
    </source>
</evidence>
<dbReference type="RefSeq" id="XP_001360170.3">
    <property type="nucleotide sequence ID" value="XM_001360133.4"/>
</dbReference>
<feature type="transmembrane region" description="Helical" evidence="6">
    <location>
        <begin position="242"/>
        <end position="260"/>
    </location>
</feature>
<feature type="region of interest" description="Disordered" evidence="5">
    <location>
        <begin position="1"/>
        <end position="31"/>
    </location>
</feature>
<evidence type="ECO:0000256" key="4">
    <source>
        <dbReference type="ARBA" id="ARBA00023136"/>
    </source>
</evidence>
<dbReference type="SMART" id="SM00271">
    <property type="entry name" value="DnaJ"/>
    <property type="match status" value="1"/>
</dbReference>
<reference evidence="9" key="2">
    <citation type="submission" date="2025-08" db="UniProtKB">
        <authorList>
            <consortium name="RefSeq"/>
        </authorList>
    </citation>
    <scope>IDENTIFICATION</scope>
    <source>
        <strain evidence="9">MV-25-SWS-2005</strain>
        <tissue evidence="9">Whole body</tissue>
    </source>
</reference>
<evidence type="ECO:0000256" key="5">
    <source>
        <dbReference type="SAM" id="MobiDB-lite"/>
    </source>
</evidence>
<name>A0A6I8USC8_DROPS</name>
<dbReference type="FunCoup" id="A0A6I8USC8">
    <property type="interactions" value="148"/>
</dbReference>
<keyword evidence="2 6" id="KW-0812">Transmembrane</keyword>
<dbReference type="PROSITE" id="PS50076">
    <property type="entry name" value="DNAJ_2"/>
    <property type="match status" value="1"/>
</dbReference>
<organism evidence="8 9">
    <name type="scientific">Drosophila pseudoobscura pseudoobscura</name>
    <name type="common">Fruit fly</name>
    <dbReference type="NCBI Taxonomy" id="46245"/>
    <lineage>
        <taxon>Eukaryota</taxon>
        <taxon>Metazoa</taxon>
        <taxon>Ecdysozoa</taxon>
        <taxon>Arthropoda</taxon>
        <taxon>Hexapoda</taxon>
        <taxon>Insecta</taxon>
        <taxon>Pterygota</taxon>
        <taxon>Neoptera</taxon>
        <taxon>Endopterygota</taxon>
        <taxon>Diptera</taxon>
        <taxon>Brachycera</taxon>
        <taxon>Muscomorpha</taxon>
        <taxon>Ephydroidea</taxon>
        <taxon>Drosophilidae</taxon>
        <taxon>Drosophila</taxon>
        <taxon>Sophophora</taxon>
    </lineage>
</organism>
<evidence type="ECO:0000256" key="6">
    <source>
        <dbReference type="SAM" id="Phobius"/>
    </source>
</evidence>
<feature type="compositionally biased region" description="Acidic residues" evidence="5">
    <location>
        <begin position="16"/>
        <end position="30"/>
    </location>
</feature>
<protein>
    <submittedName>
        <fullName evidence="9">DnaJ homolog subfamily B member 14</fullName>
    </submittedName>
</protein>
<dbReference type="AlphaFoldDB" id="A0A6I8USC8"/>
<feature type="region of interest" description="Disordered" evidence="5">
    <location>
        <begin position="194"/>
        <end position="221"/>
    </location>
</feature>
<keyword evidence="4 6" id="KW-0472">Membrane</keyword>
<sequence length="382" mass="43904">MARRRDNGEATRTAQEEEDATWTEQEEEEATVMPGQARCQLHDRLVSDLCLGNYDHALERIREALLMTTDRRQIEALLEIKTIVIRLCGDSNVGGDQIFGPTLQSDALPHAFTAEMLDVVQKVLRCRNHYEVLGLSQNDPFSEVKRSYKRLALRLHPDKNRAPGAEMAFRRISEAADCLTDHERRIKYTLDMGMGDSEYSDGENVEQEEEEEDYDGGTPRRPYMAANQRVPQSQALFQTEHLAIGMVCALLFMFLTMHFLSTVPDYSFKRTSTHSLVRFSHSRNIAYYMSPKTAAKYTEEQRQELEQEIESVYIQDLKVNCQQETRLRDTLRLRARQGDLENMRHHAEDLPLAACKALFEIGKSSPRPFLSSNPKKQQPTEV</sequence>
<dbReference type="PANTHER" id="PTHR43908">
    <property type="entry name" value="AT29763P-RELATED"/>
    <property type="match status" value="1"/>
</dbReference>
<keyword evidence="8" id="KW-1185">Reference proteome</keyword>
<gene>
    <name evidence="9" type="primary">LOC4803449</name>
</gene>
<evidence type="ECO:0000256" key="2">
    <source>
        <dbReference type="ARBA" id="ARBA00022692"/>
    </source>
</evidence>
<evidence type="ECO:0000256" key="1">
    <source>
        <dbReference type="ARBA" id="ARBA00004167"/>
    </source>
</evidence>
<evidence type="ECO:0000256" key="3">
    <source>
        <dbReference type="ARBA" id="ARBA00022989"/>
    </source>
</evidence>
<evidence type="ECO:0000313" key="8">
    <source>
        <dbReference type="Proteomes" id="UP000001819"/>
    </source>
</evidence>
<evidence type="ECO:0000313" key="9">
    <source>
        <dbReference type="RefSeq" id="XP_001360170.3"/>
    </source>
</evidence>